<dbReference type="InterPro" id="IPR027417">
    <property type="entry name" value="P-loop_NTPase"/>
</dbReference>
<proteinExistence type="predicted"/>
<gene>
    <name evidence="2" type="ORF">Cph01nite_08550</name>
</gene>
<feature type="domain" description="Phosphoribulokinase/uridine kinase" evidence="1">
    <location>
        <begin position="31"/>
        <end position="176"/>
    </location>
</feature>
<keyword evidence="3" id="KW-1185">Reference proteome</keyword>
<organism evidence="2 3">
    <name type="scientific">Cellulomonas phragmiteti</name>
    <dbReference type="NCBI Taxonomy" id="478780"/>
    <lineage>
        <taxon>Bacteria</taxon>
        <taxon>Bacillati</taxon>
        <taxon>Actinomycetota</taxon>
        <taxon>Actinomycetes</taxon>
        <taxon>Micrococcales</taxon>
        <taxon>Cellulomonadaceae</taxon>
        <taxon>Cellulomonas</taxon>
    </lineage>
</organism>
<evidence type="ECO:0000259" key="1">
    <source>
        <dbReference type="Pfam" id="PF00485"/>
    </source>
</evidence>
<dbReference type="Proteomes" id="UP000614741">
    <property type="component" value="Unassembled WGS sequence"/>
</dbReference>
<evidence type="ECO:0000313" key="2">
    <source>
        <dbReference type="EMBL" id="GIG39093.1"/>
    </source>
</evidence>
<name>A0ABQ4DIB4_9CELL</name>
<protein>
    <recommendedName>
        <fullName evidence="1">Phosphoribulokinase/uridine kinase domain-containing protein</fullName>
    </recommendedName>
</protein>
<dbReference type="EMBL" id="BONP01000003">
    <property type="protein sequence ID" value="GIG39093.1"/>
    <property type="molecule type" value="Genomic_DNA"/>
</dbReference>
<evidence type="ECO:0000313" key="3">
    <source>
        <dbReference type="Proteomes" id="UP000614741"/>
    </source>
</evidence>
<dbReference type="InterPro" id="IPR006083">
    <property type="entry name" value="PRK/URK"/>
</dbReference>
<dbReference type="Gene3D" id="3.40.50.300">
    <property type="entry name" value="P-loop containing nucleotide triphosphate hydrolases"/>
    <property type="match status" value="1"/>
</dbReference>
<reference evidence="2 3" key="1">
    <citation type="submission" date="2021-01" db="EMBL/GenBank/DDBJ databases">
        <title>Whole genome shotgun sequence of Cellulomonas phragmiteti NBRC 110785.</title>
        <authorList>
            <person name="Komaki H."/>
            <person name="Tamura T."/>
        </authorList>
    </citation>
    <scope>NUCLEOTIDE SEQUENCE [LARGE SCALE GENOMIC DNA]</scope>
    <source>
        <strain evidence="2 3">NBRC 110785</strain>
    </source>
</reference>
<sequence>MARVSDQRDRVLAQVAAAVPDPRRLGRPVRVAVDGVDGAGKTTLADELAGVLRARGQRVLRASVDGFHRPAVERYRRGRTSPEGFFLDSYDLDAFHRVLLDPLAPGSERPRRVRTAVHDLTTDADPGTPWVDVEDATVLLVDGIFLHRDELADVWDLSVWLDVPAEVTFARMAERDGCPPDPLDPANARCREGQLLYLAACSPTERADLVIDHADPARPRLLHAP</sequence>
<dbReference type="PANTHER" id="PTHR10285">
    <property type="entry name" value="URIDINE KINASE"/>
    <property type="match status" value="1"/>
</dbReference>
<accession>A0ABQ4DIB4</accession>
<dbReference type="SUPFAM" id="SSF52540">
    <property type="entry name" value="P-loop containing nucleoside triphosphate hydrolases"/>
    <property type="match status" value="1"/>
</dbReference>
<dbReference type="Pfam" id="PF00485">
    <property type="entry name" value="PRK"/>
    <property type="match status" value="1"/>
</dbReference>
<comment type="caution">
    <text evidence="2">The sequence shown here is derived from an EMBL/GenBank/DDBJ whole genome shotgun (WGS) entry which is preliminary data.</text>
</comment>